<keyword evidence="4" id="KW-1185">Reference proteome</keyword>
<dbReference type="PRINTS" id="PR00385">
    <property type="entry name" value="P450"/>
</dbReference>
<dbReference type="InterPro" id="IPR036396">
    <property type="entry name" value="Cyt_P450_sf"/>
</dbReference>
<dbReference type="Gene3D" id="1.10.630.10">
    <property type="entry name" value="Cytochrome P450"/>
    <property type="match status" value="1"/>
</dbReference>
<evidence type="ECO:0000313" key="3">
    <source>
        <dbReference type="EMBL" id="GAA2075947.1"/>
    </source>
</evidence>
<keyword evidence="2" id="KW-0560">Oxidoreductase</keyword>
<keyword evidence="2" id="KW-0349">Heme</keyword>
<sequence>MEQPFVLDPAGRDVNGEAERLRELGPATRVELPGGIMAWTVSEFDLLKKLLADPRVSRDPRKHWPAWQRGEHHDSWIQPWTAPVNMLTSYGVEHRRLRKLVAPAFTGRRTEAMRGEVERITAKLLDGLGEVPPGETVDLRAAYAFPLPMLVICGLFGIPEESRSDLSDLVERIMDTTTTPEEADRTMRDIASTFDGLIAHKREHPGDDLATMLVSTRDEDGDRLTEAELQATLLLLMSAGHETTVNLIGNAVHALLTHPDQLALVRNGEVPWENVIEETLRWAPSVSSIPLRYAIEDIELTGGAGTRRLTIRKGDPILATFGAAGRDPLRHGADAAVFDIRREDPEHLAFGHGVHFCLGAPLARIEARTALPALFARFPGLALAVPPEEIAHVPSFIANGHATLPVRLTPAR</sequence>
<gene>
    <name evidence="3" type="ORF">GCM10009801_31020</name>
</gene>
<dbReference type="Pfam" id="PF00067">
    <property type="entry name" value="p450"/>
    <property type="match status" value="2"/>
</dbReference>
<evidence type="ECO:0000256" key="2">
    <source>
        <dbReference type="RuleBase" id="RU000461"/>
    </source>
</evidence>
<organism evidence="3 4">
    <name type="scientific">Streptomyces albiaxialis</name>
    <dbReference type="NCBI Taxonomy" id="329523"/>
    <lineage>
        <taxon>Bacteria</taxon>
        <taxon>Bacillati</taxon>
        <taxon>Actinomycetota</taxon>
        <taxon>Actinomycetes</taxon>
        <taxon>Kitasatosporales</taxon>
        <taxon>Streptomycetaceae</taxon>
        <taxon>Streptomyces</taxon>
    </lineage>
</organism>
<evidence type="ECO:0000256" key="1">
    <source>
        <dbReference type="ARBA" id="ARBA00010617"/>
    </source>
</evidence>
<accession>A0ABP5HJN0</accession>
<dbReference type="EMBL" id="BAAAPE010000007">
    <property type="protein sequence ID" value="GAA2075947.1"/>
    <property type="molecule type" value="Genomic_DNA"/>
</dbReference>
<name>A0ABP5HJN0_9ACTN</name>
<keyword evidence="2" id="KW-0479">Metal-binding</keyword>
<comment type="similarity">
    <text evidence="1 2">Belongs to the cytochrome P450 family.</text>
</comment>
<dbReference type="PANTHER" id="PTHR46696:SF1">
    <property type="entry name" value="CYTOCHROME P450 YJIB-RELATED"/>
    <property type="match status" value="1"/>
</dbReference>
<reference evidence="4" key="1">
    <citation type="journal article" date="2019" name="Int. J. Syst. Evol. Microbiol.">
        <title>The Global Catalogue of Microorganisms (GCM) 10K type strain sequencing project: providing services to taxonomists for standard genome sequencing and annotation.</title>
        <authorList>
            <consortium name="The Broad Institute Genomics Platform"/>
            <consortium name="The Broad Institute Genome Sequencing Center for Infectious Disease"/>
            <person name="Wu L."/>
            <person name="Ma J."/>
        </authorList>
    </citation>
    <scope>NUCLEOTIDE SEQUENCE [LARGE SCALE GENOMIC DNA]</scope>
    <source>
        <strain evidence="4">JCM 15478</strain>
    </source>
</reference>
<dbReference type="PRINTS" id="PR00359">
    <property type="entry name" value="BP450"/>
</dbReference>
<dbReference type="SUPFAM" id="SSF48264">
    <property type="entry name" value="Cytochrome P450"/>
    <property type="match status" value="1"/>
</dbReference>
<dbReference type="InterPro" id="IPR001128">
    <property type="entry name" value="Cyt_P450"/>
</dbReference>
<dbReference type="InterPro" id="IPR002397">
    <property type="entry name" value="Cyt_P450_B"/>
</dbReference>
<dbReference type="Proteomes" id="UP001500016">
    <property type="component" value="Unassembled WGS sequence"/>
</dbReference>
<proteinExistence type="inferred from homology"/>
<dbReference type="PROSITE" id="PS00086">
    <property type="entry name" value="CYTOCHROME_P450"/>
    <property type="match status" value="1"/>
</dbReference>
<dbReference type="CDD" id="cd11029">
    <property type="entry name" value="CYP107-like"/>
    <property type="match status" value="1"/>
</dbReference>
<dbReference type="RefSeq" id="WP_344528207.1">
    <property type="nucleotide sequence ID" value="NZ_BAAAPE010000007.1"/>
</dbReference>
<comment type="caution">
    <text evidence="3">The sequence shown here is derived from an EMBL/GenBank/DDBJ whole genome shotgun (WGS) entry which is preliminary data.</text>
</comment>
<keyword evidence="2" id="KW-0408">Iron</keyword>
<keyword evidence="2" id="KW-0503">Monooxygenase</keyword>
<protein>
    <submittedName>
        <fullName evidence="3">Cytochrome P450</fullName>
    </submittedName>
</protein>
<evidence type="ECO:0000313" key="4">
    <source>
        <dbReference type="Proteomes" id="UP001500016"/>
    </source>
</evidence>
<dbReference type="InterPro" id="IPR017972">
    <property type="entry name" value="Cyt_P450_CS"/>
</dbReference>
<dbReference type="PANTHER" id="PTHR46696">
    <property type="entry name" value="P450, PUTATIVE (EUROFUNG)-RELATED"/>
    <property type="match status" value="1"/>
</dbReference>